<comment type="caution">
    <text evidence="1">The sequence shown here is derived from an EMBL/GenBank/DDBJ whole genome shotgun (WGS) entry which is preliminary data.</text>
</comment>
<proteinExistence type="predicted"/>
<evidence type="ECO:0000313" key="1">
    <source>
        <dbReference type="EMBL" id="KAL3392381.1"/>
    </source>
</evidence>
<reference evidence="1 2" key="1">
    <citation type="journal article" date="2024" name="bioRxiv">
        <title>A reference genome for Trichogramma kaykai: A tiny desert-dwelling parasitoid wasp with competing sex-ratio distorters.</title>
        <authorList>
            <person name="Culotta J."/>
            <person name="Lindsey A.R."/>
        </authorList>
    </citation>
    <scope>NUCLEOTIDE SEQUENCE [LARGE SCALE GENOMIC DNA]</scope>
    <source>
        <strain evidence="1 2">KSX58</strain>
    </source>
</reference>
<evidence type="ECO:0008006" key="3">
    <source>
        <dbReference type="Google" id="ProtNLM"/>
    </source>
</evidence>
<dbReference type="Proteomes" id="UP001627154">
    <property type="component" value="Unassembled WGS sequence"/>
</dbReference>
<organism evidence="1 2">
    <name type="scientific">Trichogramma kaykai</name>
    <dbReference type="NCBI Taxonomy" id="54128"/>
    <lineage>
        <taxon>Eukaryota</taxon>
        <taxon>Metazoa</taxon>
        <taxon>Ecdysozoa</taxon>
        <taxon>Arthropoda</taxon>
        <taxon>Hexapoda</taxon>
        <taxon>Insecta</taxon>
        <taxon>Pterygota</taxon>
        <taxon>Neoptera</taxon>
        <taxon>Endopterygota</taxon>
        <taxon>Hymenoptera</taxon>
        <taxon>Apocrita</taxon>
        <taxon>Proctotrupomorpha</taxon>
        <taxon>Chalcidoidea</taxon>
        <taxon>Trichogrammatidae</taxon>
        <taxon>Trichogramma</taxon>
    </lineage>
</organism>
<dbReference type="AlphaFoldDB" id="A0ABD2WII1"/>
<sequence>MTSDDDVDRAFTATTSSVRNIGHLHQANNQEKKYRVCNHCKKPRHIAKYCFEKKRANKARKESTSDGSQHTAAFIVAQRTGSSPKSKFEKFRELALRYDCDEKDVWFLDSGASRHICC</sequence>
<name>A0ABD2WII1_9HYME</name>
<keyword evidence="2" id="KW-1185">Reference proteome</keyword>
<gene>
    <name evidence="1" type="ORF">TKK_013203</name>
</gene>
<accession>A0ABD2WII1</accession>
<dbReference type="EMBL" id="JBJJXI010000106">
    <property type="protein sequence ID" value="KAL3392381.1"/>
    <property type="molecule type" value="Genomic_DNA"/>
</dbReference>
<protein>
    <recommendedName>
        <fullName evidence="3">CCHC-type domain-containing protein</fullName>
    </recommendedName>
</protein>
<evidence type="ECO:0000313" key="2">
    <source>
        <dbReference type="Proteomes" id="UP001627154"/>
    </source>
</evidence>